<dbReference type="Proteomes" id="UP000030518">
    <property type="component" value="Unassembled WGS sequence"/>
</dbReference>
<dbReference type="GO" id="GO:0016020">
    <property type="term" value="C:membrane"/>
    <property type="evidence" value="ECO:0007669"/>
    <property type="project" value="InterPro"/>
</dbReference>
<dbReference type="GO" id="GO:0007154">
    <property type="term" value="P:cell communication"/>
    <property type="evidence" value="ECO:0007669"/>
    <property type="project" value="InterPro"/>
</dbReference>
<dbReference type="PATRIC" id="fig|1300345.3.peg.2311"/>
<evidence type="ECO:0000259" key="4">
    <source>
        <dbReference type="Pfam" id="PF03160"/>
    </source>
</evidence>
<evidence type="ECO:0000313" key="6">
    <source>
        <dbReference type="Proteomes" id="UP000030518"/>
    </source>
</evidence>
<comment type="caution">
    <text evidence="5">The sequence shown here is derived from an EMBL/GenBank/DDBJ whole genome shotgun (WGS) entry which is preliminary data.</text>
</comment>
<dbReference type="EMBL" id="JRKJ01000018">
    <property type="protein sequence ID" value="KGQ18618.1"/>
    <property type="molecule type" value="Genomic_DNA"/>
</dbReference>
<organism evidence="5 6">
    <name type="scientific">Lysobacter dokdonensis DS-58</name>
    <dbReference type="NCBI Taxonomy" id="1300345"/>
    <lineage>
        <taxon>Bacteria</taxon>
        <taxon>Pseudomonadati</taxon>
        <taxon>Pseudomonadota</taxon>
        <taxon>Gammaproteobacteria</taxon>
        <taxon>Lysobacterales</taxon>
        <taxon>Lysobacteraceae</taxon>
        <taxon>Noviluteimonas</taxon>
    </lineage>
</organism>
<protein>
    <recommendedName>
        <fullName evidence="4">Calx-beta domain-containing protein</fullName>
    </recommendedName>
</protein>
<dbReference type="InterPro" id="IPR003644">
    <property type="entry name" value="Calx_beta"/>
</dbReference>
<feature type="domain" description="Calx-beta" evidence="4">
    <location>
        <begin position="258"/>
        <end position="335"/>
    </location>
</feature>
<dbReference type="AlphaFoldDB" id="A0A0A2WFU2"/>
<keyword evidence="6" id="KW-1185">Reference proteome</keyword>
<dbReference type="Pfam" id="PF03160">
    <property type="entry name" value="Calx-beta"/>
    <property type="match status" value="1"/>
</dbReference>
<keyword evidence="1" id="KW-0732">Signal</keyword>
<name>A0A0A2WFU2_9GAMM</name>
<sequence length="345" mass="37521">MVEGDETIILKVTTSSGWPIADDTAVLTIRDDDPRPHVRGKLLTASPDPTAPCPLRAVAYGMDGPRDEPYDIFPDLGCTFDIPVAPGANLEIREPEGNYFQSTSVSRFLPTIFNDVWRDRYKVIPAPNGLVVFGSMQPAPGETLMSGQFITVKTVESYMGRAITEADYNTVGTTFYRSVYPGATLEANVEMSSQYQPWYGVLHDVNTDRSIAPVLRWSGTLIVRGGRALPEGRAGRKYKVPVQIAYVPRSNQTTGFGSINVAWRTVDGSAKSGADYVAASGNVTLTDDAPEAIVYVEVIGNDTPQSPRAFDVAITASPAYNITNANTRFTIMDDDRRLGGPGQKR</sequence>
<keyword evidence="3" id="KW-0106">Calcium</keyword>
<gene>
    <name evidence="5" type="ORF">LF41_647</name>
</gene>
<evidence type="ECO:0000256" key="3">
    <source>
        <dbReference type="ARBA" id="ARBA00022837"/>
    </source>
</evidence>
<dbReference type="SUPFAM" id="SSF141072">
    <property type="entry name" value="CalX-like"/>
    <property type="match status" value="1"/>
</dbReference>
<keyword evidence="2" id="KW-0677">Repeat</keyword>
<evidence type="ECO:0000313" key="5">
    <source>
        <dbReference type="EMBL" id="KGQ18618.1"/>
    </source>
</evidence>
<dbReference type="InterPro" id="IPR038081">
    <property type="entry name" value="CalX-like_sf"/>
</dbReference>
<evidence type="ECO:0000256" key="1">
    <source>
        <dbReference type="ARBA" id="ARBA00022729"/>
    </source>
</evidence>
<accession>A0A0A2WFU2</accession>
<reference evidence="5 6" key="1">
    <citation type="submission" date="2014-09" db="EMBL/GenBank/DDBJ databases">
        <title>Genome sequences of Lysobacter dokdonensis DS-58.</title>
        <authorList>
            <person name="Kim J.F."/>
            <person name="Kwak M.-J."/>
        </authorList>
    </citation>
    <scope>NUCLEOTIDE SEQUENCE [LARGE SCALE GENOMIC DNA]</scope>
    <source>
        <strain evidence="5 6">DS-58</strain>
    </source>
</reference>
<dbReference type="Gene3D" id="2.60.40.2030">
    <property type="match status" value="1"/>
</dbReference>
<evidence type="ECO:0000256" key="2">
    <source>
        <dbReference type="ARBA" id="ARBA00022737"/>
    </source>
</evidence>
<proteinExistence type="predicted"/>
<dbReference type="STRING" id="1300345.LF41_647"/>